<evidence type="ECO:0000256" key="6">
    <source>
        <dbReference type="ARBA" id="ARBA00023136"/>
    </source>
</evidence>
<dbReference type="Gene3D" id="1.20.1250.20">
    <property type="entry name" value="MFS general substrate transporter like domains"/>
    <property type="match status" value="1"/>
</dbReference>
<sequence length="405" mass="42524">MSLLGEFRNPLRTLRHRDFRLLWTGEVLRTSAQWMDTITRGFLVLELVNSSAHLALVNAVRSAPLLVLGLLAGILADRVSRLRLLLASQTMNVVGNLAIAVLTFTGLVSLWHVYLTAVLIGFGMALNAPARQSALPSLVPERDLQSAVVLNTATLNIGQAIGPIIGGVSVGLVGVAGSYLVQAAMFAVAGLLIRRINLPARKGKPQGRLRDSAVDGIRYLRHHELLPGLLLISVSTMLLVQPFRGVVPAIAVLRLGLDATRAGLLMAALGAGSLLSVIVLAARPPVPRPGRRIVTSAVGFGVAITVFALSTDLVVAGVALFAAGLLQANNRTLTQSLVLSDTEDAYRGRVSSVWVVNRGAMPVGSTALAALTTVTGVGPAVAAMSVAGAIGAGYVGWRVRALWRR</sequence>
<keyword evidence="2" id="KW-0813">Transport</keyword>
<keyword evidence="10" id="KW-1185">Reference proteome</keyword>
<dbReference type="InterPro" id="IPR020846">
    <property type="entry name" value="MFS_dom"/>
</dbReference>
<evidence type="ECO:0000256" key="3">
    <source>
        <dbReference type="ARBA" id="ARBA00022475"/>
    </source>
</evidence>
<keyword evidence="6 7" id="KW-0472">Membrane</keyword>
<dbReference type="InterPro" id="IPR010290">
    <property type="entry name" value="TM_effector"/>
</dbReference>
<evidence type="ECO:0000259" key="8">
    <source>
        <dbReference type="PROSITE" id="PS50850"/>
    </source>
</evidence>
<dbReference type="Proteomes" id="UP000256485">
    <property type="component" value="Unassembled WGS sequence"/>
</dbReference>
<dbReference type="PANTHER" id="PTHR23513:SF11">
    <property type="entry name" value="STAPHYLOFERRIN A TRANSPORTER"/>
    <property type="match status" value="1"/>
</dbReference>
<evidence type="ECO:0000256" key="4">
    <source>
        <dbReference type="ARBA" id="ARBA00022692"/>
    </source>
</evidence>
<organism evidence="9 10">
    <name type="scientific">Thermasporomyces composti</name>
    <dbReference type="NCBI Taxonomy" id="696763"/>
    <lineage>
        <taxon>Bacteria</taxon>
        <taxon>Bacillati</taxon>
        <taxon>Actinomycetota</taxon>
        <taxon>Actinomycetes</taxon>
        <taxon>Propionibacteriales</taxon>
        <taxon>Nocardioidaceae</taxon>
        <taxon>Thermasporomyces</taxon>
    </lineage>
</organism>
<comment type="subcellular location">
    <subcellularLocation>
        <location evidence="1">Cell membrane</location>
        <topology evidence="1">Multi-pass membrane protein</topology>
    </subcellularLocation>
</comment>
<dbReference type="SUPFAM" id="SSF103473">
    <property type="entry name" value="MFS general substrate transporter"/>
    <property type="match status" value="1"/>
</dbReference>
<keyword evidence="4 7" id="KW-0812">Transmembrane</keyword>
<keyword evidence="3" id="KW-1003">Cell membrane</keyword>
<evidence type="ECO:0000256" key="2">
    <source>
        <dbReference type="ARBA" id="ARBA00022448"/>
    </source>
</evidence>
<dbReference type="PANTHER" id="PTHR23513">
    <property type="entry name" value="INTEGRAL MEMBRANE EFFLUX PROTEIN-RELATED"/>
    <property type="match status" value="1"/>
</dbReference>
<keyword evidence="5 7" id="KW-1133">Transmembrane helix</keyword>
<accession>A0A3D9V8W8</accession>
<evidence type="ECO:0000256" key="1">
    <source>
        <dbReference type="ARBA" id="ARBA00004651"/>
    </source>
</evidence>
<proteinExistence type="predicted"/>
<feature type="transmembrane region" description="Helical" evidence="7">
    <location>
        <begin position="225"/>
        <end position="243"/>
    </location>
</feature>
<feature type="domain" description="Major facilitator superfamily (MFS) profile" evidence="8">
    <location>
        <begin position="1"/>
        <end position="400"/>
    </location>
</feature>
<dbReference type="GO" id="GO:0005886">
    <property type="term" value="C:plasma membrane"/>
    <property type="evidence" value="ECO:0007669"/>
    <property type="project" value="UniProtKB-SubCell"/>
</dbReference>
<name>A0A3D9V8W8_THECX</name>
<feature type="transmembrane region" description="Helical" evidence="7">
    <location>
        <begin position="367"/>
        <end position="397"/>
    </location>
</feature>
<feature type="transmembrane region" description="Helical" evidence="7">
    <location>
        <begin position="164"/>
        <end position="193"/>
    </location>
</feature>
<feature type="transmembrane region" description="Helical" evidence="7">
    <location>
        <begin position="263"/>
        <end position="281"/>
    </location>
</feature>
<comment type="caution">
    <text evidence="9">The sequence shown here is derived from an EMBL/GenBank/DDBJ whole genome shotgun (WGS) entry which is preliminary data.</text>
</comment>
<dbReference type="GO" id="GO:0022857">
    <property type="term" value="F:transmembrane transporter activity"/>
    <property type="evidence" value="ECO:0007669"/>
    <property type="project" value="InterPro"/>
</dbReference>
<gene>
    <name evidence="9" type="ORF">DFJ64_3189</name>
</gene>
<feature type="transmembrane region" description="Helical" evidence="7">
    <location>
        <begin position="97"/>
        <end position="126"/>
    </location>
</feature>
<evidence type="ECO:0000256" key="5">
    <source>
        <dbReference type="ARBA" id="ARBA00022989"/>
    </source>
</evidence>
<dbReference type="PROSITE" id="PS50850">
    <property type="entry name" value="MFS"/>
    <property type="match status" value="1"/>
</dbReference>
<protein>
    <submittedName>
        <fullName evidence="9">Putative MFS family arabinose efflux permease</fullName>
    </submittedName>
</protein>
<dbReference type="OrthoDB" id="69054at2"/>
<evidence type="ECO:0000313" key="9">
    <source>
        <dbReference type="EMBL" id="REF37736.1"/>
    </source>
</evidence>
<evidence type="ECO:0000313" key="10">
    <source>
        <dbReference type="Proteomes" id="UP000256485"/>
    </source>
</evidence>
<dbReference type="EMBL" id="QTUC01000001">
    <property type="protein sequence ID" value="REF37736.1"/>
    <property type="molecule type" value="Genomic_DNA"/>
</dbReference>
<dbReference type="CDD" id="cd06173">
    <property type="entry name" value="MFS_MefA_like"/>
    <property type="match status" value="1"/>
</dbReference>
<dbReference type="RefSeq" id="WP_147304734.1">
    <property type="nucleotide sequence ID" value="NZ_QTUC01000001.1"/>
</dbReference>
<dbReference type="Pfam" id="PF05977">
    <property type="entry name" value="MFS_3"/>
    <property type="match status" value="1"/>
</dbReference>
<dbReference type="InterPro" id="IPR036259">
    <property type="entry name" value="MFS_trans_sf"/>
</dbReference>
<feature type="transmembrane region" description="Helical" evidence="7">
    <location>
        <begin position="52"/>
        <end position="76"/>
    </location>
</feature>
<evidence type="ECO:0000256" key="7">
    <source>
        <dbReference type="SAM" id="Phobius"/>
    </source>
</evidence>
<feature type="transmembrane region" description="Helical" evidence="7">
    <location>
        <begin position="293"/>
        <end position="326"/>
    </location>
</feature>
<reference evidence="9 10" key="1">
    <citation type="submission" date="2018-08" db="EMBL/GenBank/DDBJ databases">
        <title>Sequencing the genomes of 1000 actinobacteria strains.</title>
        <authorList>
            <person name="Klenk H.-P."/>
        </authorList>
    </citation>
    <scope>NUCLEOTIDE SEQUENCE [LARGE SCALE GENOMIC DNA]</scope>
    <source>
        <strain evidence="9 10">DSM 22891</strain>
    </source>
</reference>
<dbReference type="AlphaFoldDB" id="A0A3D9V8W8"/>